<comment type="caution">
    <text evidence="5">The sequence shown here is derived from an EMBL/GenBank/DDBJ whole genome shotgun (WGS) entry which is preliminary data.</text>
</comment>
<evidence type="ECO:0000256" key="1">
    <source>
        <dbReference type="ARBA" id="ARBA00022443"/>
    </source>
</evidence>
<evidence type="ECO:0000256" key="3">
    <source>
        <dbReference type="SAM" id="MobiDB-lite"/>
    </source>
</evidence>
<sequence length="1001" mass="110479">MTRPQIIRADSIDLQDHDAPSAKDHKHPSSQLPSNANGNGSLAPHQAGTIREVEEERVEEEARSPRVSWTNGDGGNNNNRDLQLYAEELASGIVNSLNGNKMQQQDALAIAQNGGIVEHVDEDGDVDVNTDDDDLDDDMMDRISSSPSIEDGGYTLPPIWPARIDSLRNSLSSHDLCSSPVVTEARSSSPYLEFPEHLPLQLSYQQPSKASVDALNSDHLLLGEYTGAHEHGGRIDVPGYKIQLDSKPGVQESDFEKTIPETPERLHQQKYLSKDRDSGIDLKIEDFSLSRPTSAEDEPVEDEIISPYEFLIPYVAPDDEEEEDDDDDDFSFTDDCRFIDFGWGGECLQDAEDIDFEFVYALHTFVATVEGQANATKGDTMVLLDDSNSYWWLVRVVKDSSIGYLPAEHIETPTERLARLNKHRNIDLSATMLGDQAEKTRNPIMTAMKRRKAKNVSFAPPTVVNYPDVEYSDEEGEEDDGQDSQQAAQEEDQQQQATSQQATADIVDDDESAKVEPLKPRNQKQVKIDTARAEDADKGESSVKEPGRRSSEEFFDGKTERTTRNGTVRNTDSFFRDETIETKKITLTPGLLRDDNESRVSTDSKELRQRPSLEKDLVPDKNKDDKKKKDKEKKDNKKPSAIRSFFSRKDKKKSLDDDDESFGKRSMDAGAGFGDAEMVDEPEEIESSPPKSPQRNPSKLQKQQPRPELSPTRKPAINPTAAADSDRGPPLAAEVKTNNVANVPPATVRMVESEQPDNQGLQGQKDENNKSGVPKFLSAVVELTPPKATKAKSRVELDDFDSSTEEEVIPEPTRAPPAEPKGAPSDERLLRPSLSGSFPDNSTSIPHQSGVVGIRPPAEDLPEPPVRISPITVSNPPALVGDTSSQEDRSSPVSSPSPELADADSSTPRNQDSITPSASAAAGSTWNDANLRAFFDSGSEIRDLLVVVYDDKTNAPPVDTNHPIANSLFREQNAKLAEITTQLDNMLGDWLARKQRLRGTV</sequence>
<dbReference type="SMART" id="SM00326">
    <property type="entry name" value="SH3"/>
    <property type="match status" value="1"/>
</dbReference>
<feature type="compositionally biased region" description="Basic and acidic residues" evidence="3">
    <location>
        <begin position="526"/>
        <end position="563"/>
    </location>
</feature>
<dbReference type="EMBL" id="RYZI01000178">
    <property type="protein sequence ID" value="RWA08920.1"/>
    <property type="molecule type" value="Genomic_DNA"/>
</dbReference>
<name>A0A439D399_9PEZI</name>
<evidence type="ECO:0000313" key="6">
    <source>
        <dbReference type="Proteomes" id="UP000286045"/>
    </source>
</evidence>
<feature type="compositionally biased region" description="Basic and acidic residues" evidence="3">
    <location>
        <begin position="574"/>
        <end position="584"/>
    </location>
</feature>
<feature type="domain" description="SH3" evidence="4">
    <location>
        <begin position="354"/>
        <end position="415"/>
    </location>
</feature>
<dbReference type="GO" id="GO:0030950">
    <property type="term" value="P:establishment or maintenance of actin cytoskeleton polarity"/>
    <property type="evidence" value="ECO:0007669"/>
    <property type="project" value="TreeGrafter"/>
</dbReference>
<feature type="compositionally biased region" description="Polar residues" evidence="3">
    <location>
        <begin position="904"/>
        <end position="923"/>
    </location>
</feature>
<organism evidence="5 6">
    <name type="scientific">Xylaria grammica</name>
    <dbReference type="NCBI Taxonomy" id="363999"/>
    <lineage>
        <taxon>Eukaryota</taxon>
        <taxon>Fungi</taxon>
        <taxon>Dikarya</taxon>
        <taxon>Ascomycota</taxon>
        <taxon>Pezizomycotina</taxon>
        <taxon>Sordariomycetes</taxon>
        <taxon>Xylariomycetidae</taxon>
        <taxon>Xylariales</taxon>
        <taxon>Xylariaceae</taxon>
        <taxon>Xylaria</taxon>
    </lineage>
</organism>
<dbReference type="Gene3D" id="2.30.30.40">
    <property type="entry name" value="SH3 Domains"/>
    <property type="match status" value="1"/>
</dbReference>
<feature type="region of interest" description="Disordered" evidence="3">
    <location>
        <begin position="451"/>
        <end position="923"/>
    </location>
</feature>
<feature type="region of interest" description="Disordered" evidence="3">
    <location>
        <begin position="1"/>
        <end position="80"/>
    </location>
</feature>
<feature type="compositionally biased region" description="Polar residues" evidence="3">
    <location>
        <begin position="834"/>
        <end position="847"/>
    </location>
</feature>
<feature type="compositionally biased region" description="Polar residues" evidence="3">
    <location>
        <begin position="564"/>
        <end position="573"/>
    </location>
</feature>
<dbReference type="Proteomes" id="UP000286045">
    <property type="component" value="Unassembled WGS sequence"/>
</dbReference>
<feature type="compositionally biased region" description="Basic and acidic residues" evidence="3">
    <location>
        <begin position="10"/>
        <end position="23"/>
    </location>
</feature>
<feature type="compositionally biased region" description="Polar residues" evidence="3">
    <location>
        <begin position="29"/>
        <end position="40"/>
    </location>
</feature>
<protein>
    <recommendedName>
        <fullName evidence="4">SH3 domain-containing protein</fullName>
    </recommendedName>
</protein>
<keyword evidence="1 2" id="KW-0728">SH3 domain</keyword>
<dbReference type="GO" id="GO:0051286">
    <property type="term" value="C:cell tip"/>
    <property type="evidence" value="ECO:0007669"/>
    <property type="project" value="TreeGrafter"/>
</dbReference>
<accession>A0A439D399</accession>
<evidence type="ECO:0000313" key="5">
    <source>
        <dbReference type="EMBL" id="RWA08920.1"/>
    </source>
</evidence>
<dbReference type="PANTHER" id="PTHR47775:SF1">
    <property type="entry name" value="BUD SITE SELECTION PROTEIN 14"/>
    <property type="match status" value="1"/>
</dbReference>
<proteinExistence type="predicted"/>
<dbReference type="GO" id="GO:0015630">
    <property type="term" value="C:microtubule cytoskeleton"/>
    <property type="evidence" value="ECO:0007669"/>
    <property type="project" value="TreeGrafter"/>
</dbReference>
<dbReference type="FunFam" id="2.30.30.40:FF:000035">
    <property type="entry name" value="SH3 domain containing protein"/>
    <property type="match status" value="1"/>
</dbReference>
<dbReference type="InterPro" id="IPR053039">
    <property type="entry name" value="Polarity_Bud-Selection_Reg"/>
</dbReference>
<feature type="compositionally biased region" description="Basic and acidic residues" evidence="3">
    <location>
        <begin position="592"/>
        <end position="638"/>
    </location>
</feature>
<feature type="compositionally biased region" description="Acidic residues" evidence="3">
    <location>
        <begin position="470"/>
        <end position="482"/>
    </location>
</feature>
<dbReference type="SUPFAM" id="SSF50044">
    <property type="entry name" value="SH3-domain"/>
    <property type="match status" value="1"/>
</dbReference>
<feature type="compositionally biased region" description="Acidic residues" evidence="3">
    <location>
        <begin position="677"/>
        <end position="686"/>
    </location>
</feature>
<dbReference type="STRING" id="363999.A0A439D399"/>
<feature type="compositionally biased region" description="Low complexity" evidence="3">
    <location>
        <begin position="483"/>
        <end position="505"/>
    </location>
</feature>
<gene>
    <name evidence="5" type="ORF">EKO27_g6181</name>
</gene>
<reference evidence="5 6" key="1">
    <citation type="submission" date="2018-12" db="EMBL/GenBank/DDBJ databases">
        <title>Draft genome sequence of Xylaria grammica IHI A82.</title>
        <authorList>
            <person name="Buettner E."/>
            <person name="Kellner H."/>
        </authorList>
    </citation>
    <scope>NUCLEOTIDE SEQUENCE [LARGE SCALE GENOMIC DNA]</scope>
    <source>
        <strain evidence="5 6">IHI A82</strain>
    </source>
</reference>
<dbReference type="AlphaFoldDB" id="A0A439D399"/>
<keyword evidence="6" id="KW-1185">Reference proteome</keyword>
<feature type="compositionally biased region" description="Acidic residues" evidence="3">
    <location>
        <begin position="798"/>
        <end position="809"/>
    </location>
</feature>
<feature type="compositionally biased region" description="Polar residues" evidence="3">
    <location>
        <begin position="694"/>
        <end position="704"/>
    </location>
</feature>
<evidence type="ECO:0000256" key="2">
    <source>
        <dbReference type="PROSITE-ProRule" id="PRU00192"/>
    </source>
</evidence>
<dbReference type="InterPro" id="IPR036028">
    <property type="entry name" value="SH3-like_dom_sf"/>
</dbReference>
<dbReference type="InterPro" id="IPR001452">
    <property type="entry name" value="SH3_domain"/>
</dbReference>
<dbReference type="PANTHER" id="PTHR47775">
    <property type="entry name" value="BUD SITE SELECTION PROTEIN 14"/>
    <property type="match status" value="1"/>
</dbReference>
<evidence type="ECO:0000259" key="4">
    <source>
        <dbReference type="PROSITE" id="PS50002"/>
    </source>
</evidence>
<dbReference type="GO" id="GO:0008104">
    <property type="term" value="P:intracellular protein localization"/>
    <property type="evidence" value="ECO:0007669"/>
    <property type="project" value="TreeGrafter"/>
</dbReference>
<dbReference type="PROSITE" id="PS50002">
    <property type="entry name" value="SH3"/>
    <property type="match status" value="1"/>
</dbReference>